<proteinExistence type="predicted"/>
<dbReference type="Proteomes" id="UP000265926">
    <property type="component" value="Unassembled WGS sequence"/>
</dbReference>
<evidence type="ECO:0000313" key="1">
    <source>
        <dbReference type="EMBL" id="RIJ47350.1"/>
    </source>
</evidence>
<dbReference type="AlphaFoldDB" id="A0A399STU3"/>
<organism evidence="1 2">
    <name type="scientific">Maribellus luteus</name>
    <dbReference type="NCBI Taxonomy" id="2305463"/>
    <lineage>
        <taxon>Bacteria</taxon>
        <taxon>Pseudomonadati</taxon>
        <taxon>Bacteroidota</taxon>
        <taxon>Bacteroidia</taxon>
        <taxon>Marinilabiliales</taxon>
        <taxon>Prolixibacteraceae</taxon>
        <taxon>Maribellus</taxon>
    </lineage>
</organism>
<evidence type="ECO:0000313" key="2">
    <source>
        <dbReference type="Proteomes" id="UP000265926"/>
    </source>
</evidence>
<gene>
    <name evidence="1" type="ORF">D1614_14620</name>
</gene>
<protein>
    <submittedName>
        <fullName evidence="1">Uncharacterized protein</fullName>
    </submittedName>
</protein>
<accession>A0A399STU3</accession>
<reference evidence="1 2" key="1">
    <citation type="submission" date="2018-08" db="EMBL/GenBank/DDBJ databases">
        <title>Pallidiluteibacterium maritimus gen. nov., sp. nov., isolated from coastal sediment.</title>
        <authorList>
            <person name="Zhou L.Y."/>
        </authorList>
    </citation>
    <scope>NUCLEOTIDE SEQUENCE [LARGE SCALE GENOMIC DNA]</scope>
    <source>
        <strain evidence="1 2">XSD2</strain>
    </source>
</reference>
<comment type="caution">
    <text evidence="1">The sequence shown here is derived from an EMBL/GenBank/DDBJ whole genome shotgun (WGS) entry which is preliminary data.</text>
</comment>
<keyword evidence="2" id="KW-1185">Reference proteome</keyword>
<sequence>MLFFLFEGQKVKPCANRSFSDELTAALLEIRQNGIELISSIQLFILILNYSLHQMELVLKLNKKQLKIFTDLADKLNIKHFVVNDQEEDAAMYRAMQDGDQNILEDPDLTDFENWLKE</sequence>
<dbReference type="EMBL" id="QWGR01000008">
    <property type="protein sequence ID" value="RIJ47350.1"/>
    <property type="molecule type" value="Genomic_DNA"/>
</dbReference>
<name>A0A399STU3_9BACT</name>